<name>A0A0R2NU55_9LACO</name>
<reference evidence="1 2" key="1">
    <citation type="journal article" date="2015" name="Genome Announc.">
        <title>Expanding the biotechnology potential of lactobacilli through comparative genomics of 213 strains and associated genera.</title>
        <authorList>
            <person name="Sun Z."/>
            <person name="Harris H.M."/>
            <person name="McCann A."/>
            <person name="Guo C."/>
            <person name="Argimon S."/>
            <person name="Zhang W."/>
            <person name="Yang X."/>
            <person name="Jeffery I.B."/>
            <person name="Cooney J.C."/>
            <person name="Kagawa T.F."/>
            <person name="Liu W."/>
            <person name="Song Y."/>
            <person name="Salvetti E."/>
            <person name="Wrobel A."/>
            <person name="Rasinkangas P."/>
            <person name="Parkhill J."/>
            <person name="Rea M.C."/>
            <person name="O'Sullivan O."/>
            <person name="Ritari J."/>
            <person name="Douillard F.P."/>
            <person name="Paul Ross R."/>
            <person name="Yang R."/>
            <person name="Briner A.E."/>
            <person name="Felis G.E."/>
            <person name="de Vos W.M."/>
            <person name="Barrangou R."/>
            <person name="Klaenhammer T.R."/>
            <person name="Caufield P.W."/>
            <person name="Cui Y."/>
            <person name="Zhang H."/>
            <person name="O'Toole P.W."/>
        </authorList>
    </citation>
    <scope>NUCLEOTIDE SEQUENCE [LARGE SCALE GENOMIC DNA]</scope>
    <source>
        <strain evidence="1 2">DSM 21115</strain>
    </source>
</reference>
<dbReference type="EMBL" id="AYGX02000016">
    <property type="protein sequence ID" value="KRO29224.1"/>
    <property type="molecule type" value="Genomic_DNA"/>
</dbReference>
<keyword evidence="2" id="KW-1185">Reference proteome</keyword>
<proteinExistence type="predicted"/>
<comment type="caution">
    <text evidence="1">The sequence shown here is derived from an EMBL/GenBank/DDBJ whole genome shotgun (WGS) entry which is preliminary data.</text>
</comment>
<evidence type="ECO:0000313" key="2">
    <source>
        <dbReference type="Proteomes" id="UP000050920"/>
    </source>
</evidence>
<evidence type="ECO:0000313" key="1">
    <source>
        <dbReference type="EMBL" id="KRO29224.1"/>
    </source>
</evidence>
<dbReference type="RefSeq" id="WP_024626371.1">
    <property type="nucleotide sequence ID" value="NZ_AYGX02000016.1"/>
</dbReference>
<accession>A0A0R2NU55</accession>
<organism evidence="1 2">
    <name type="scientific">Lactiplantibacillus fabifermentans DSM 21115</name>
    <dbReference type="NCBI Taxonomy" id="1413187"/>
    <lineage>
        <taxon>Bacteria</taxon>
        <taxon>Bacillati</taxon>
        <taxon>Bacillota</taxon>
        <taxon>Bacilli</taxon>
        <taxon>Lactobacillales</taxon>
        <taxon>Lactobacillaceae</taxon>
        <taxon>Lactiplantibacillus</taxon>
    </lineage>
</organism>
<gene>
    <name evidence="1" type="ORF">DY78_GL001275</name>
</gene>
<dbReference type="AlphaFoldDB" id="A0A0R2NU55"/>
<evidence type="ECO:0008006" key="3">
    <source>
        <dbReference type="Google" id="ProtNLM"/>
    </source>
</evidence>
<protein>
    <recommendedName>
        <fullName evidence="3">Extracellular protein</fullName>
    </recommendedName>
</protein>
<sequence>MKQFWSLALMILAGALLIFGSEYTLQGDHRQDRHQVVAKLDYQATSRSATITGHTKHGVIVTFRSGKTVRQVISNKSDGRFRVQMPIKGQKRVVVQVVGLKSEVLKVPVASKG</sequence>
<dbReference type="Proteomes" id="UP000050920">
    <property type="component" value="Unassembled WGS sequence"/>
</dbReference>